<gene>
    <name evidence="1" type="ORF">F6X53_05825</name>
</gene>
<sequence>MGGYWINVFRRPDGALVAREDLRDGPGRPGGAAQRRSAEAPMLYQGQCRFLYRVRISPRDADADAARCGRVSDSGFVTLSGACHRCGLGDLTTCASAFRVGMGSEVADRKRARG</sequence>
<dbReference type="Proteomes" id="UP000474159">
    <property type="component" value="Unassembled WGS sequence"/>
</dbReference>
<proteinExistence type="predicted"/>
<accession>A0A6L3T2C9</accession>
<dbReference type="AlphaFoldDB" id="A0A6L3T2C9"/>
<evidence type="ECO:0000313" key="1">
    <source>
        <dbReference type="EMBL" id="KAB1080691.1"/>
    </source>
</evidence>
<dbReference type="OrthoDB" id="7997596at2"/>
<name>A0A6L3T2C9_9HYPH</name>
<reference evidence="1 2" key="1">
    <citation type="submission" date="2019-09" db="EMBL/GenBank/DDBJ databases">
        <title>YIM 48816 draft genome.</title>
        <authorList>
            <person name="Jiang L."/>
        </authorList>
    </citation>
    <scope>NUCLEOTIDE SEQUENCE [LARGE SCALE GENOMIC DNA]</scope>
    <source>
        <strain evidence="1 2">YIM 48816</strain>
    </source>
</reference>
<dbReference type="RefSeq" id="WP_150998099.1">
    <property type="nucleotide sequence ID" value="NZ_BPQY01000119.1"/>
</dbReference>
<evidence type="ECO:0000313" key="2">
    <source>
        <dbReference type="Proteomes" id="UP000474159"/>
    </source>
</evidence>
<dbReference type="EMBL" id="VZZK01000004">
    <property type="protein sequence ID" value="KAB1080691.1"/>
    <property type="molecule type" value="Genomic_DNA"/>
</dbReference>
<keyword evidence="2" id="KW-1185">Reference proteome</keyword>
<organism evidence="1 2">
    <name type="scientific">Methylobacterium soli</name>
    <dbReference type="NCBI Taxonomy" id="553447"/>
    <lineage>
        <taxon>Bacteria</taxon>
        <taxon>Pseudomonadati</taxon>
        <taxon>Pseudomonadota</taxon>
        <taxon>Alphaproteobacteria</taxon>
        <taxon>Hyphomicrobiales</taxon>
        <taxon>Methylobacteriaceae</taxon>
        <taxon>Methylobacterium</taxon>
    </lineage>
</organism>
<protein>
    <submittedName>
        <fullName evidence="1">Uncharacterized protein</fullName>
    </submittedName>
</protein>
<comment type="caution">
    <text evidence="1">The sequence shown here is derived from an EMBL/GenBank/DDBJ whole genome shotgun (WGS) entry which is preliminary data.</text>
</comment>